<accession>S6C9Q4</accession>
<sequence length="52" mass="5861">MVHDQFESVMSSGRSRPKETHSLTEPFCPRSNSSRSLKLLGTLTCIICLSEY</sequence>
<proteinExistence type="evidence at transcript level"/>
<protein>
    <submittedName>
        <fullName evidence="2">Uncharacterized protein</fullName>
    </submittedName>
</protein>
<dbReference type="EMBL" id="AK441771">
    <property type="protein sequence ID" value="BAN65565.1"/>
    <property type="molecule type" value="mRNA"/>
</dbReference>
<dbReference type="AlphaFoldDB" id="S6C9Q4"/>
<organism evidence="2">
    <name type="scientific">Babesia bovis</name>
    <dbReference type="NCBI Taxonomy" id="5865"/>
    <lineage>
        <taxon>Eukaryota</taxon>
        <taxon>Sar</taxon>
        <taxon>Alveolata</taxon>
        <taxon>Apicomplexa</taxon>
        <taxon>Aconoidasida</taxon>
        <taxon>Piroplasmida</taxon>
        <taxon>Babesiidae</taxon>
        <taxon>Babesia</taxon>
    </lineage>
</organism>
<name>S6C9Q4_BABBO</name>
<reference evidence="2" key="1">
    <citation type="journal article" date="2014" name="BMC Genomics">
        <title>The Babesia bovis gene and promoter model: an update from full-length EST analysis.</title>
        <authorList>
            <person name="Yamagishi J."/>
            <person name="Wakaguri H."/>
            <person name="Yokoyama N."/>
            <person name="Yamashita R."/>
            <person name="Suzuki Y."/>
            <person name="Xuan X."/>
            <person name="Igarashi I."/>
        </authorList>
    </citation>
    <scope>NUCLEOTIDE SEQUENCE</scope>
    <source>
        <strain evidence="2">Texas</strain>
    </source>
</reference>
<evidence type="ECO:0000313" key="2">
    <source>
        <dbReference type="EMBL" id="BAN65565.1"/>
    </source>
</evidence>
<evidence type="ECO:0000256" key="1">
    <source>
        <dbReference type="SAM" id="MobiDB-lite"/>
    </source>
</evidence>
<feature type="region of interest" description="Disordered" evidence="1">
    <location>
        <begin position="1"/>
        <end position="33"/>
    </location>
</feature>